<dbReference type="RefSeq" id="WP_155053094.1">
    <property type="nucleotide sequence ID" value="NZ_BAAAIB010000001.1"/>
</dbReference>
<keyword evidence="3" id="KW-0804">Transcription</keyword>
<dbReference type="AlphaFoldDB" id="A0A6I3M621"/>
<proteinExistence type="predicted"/>
<accession>A0A6I3M621</accession>
<dbReference type="SUPFAM" id="SSF53822">
    <property type="entry name" value="Periplasmic binding protein-like I"/>
    <property type="match status" value="1"/>
</dbReference>
<gene>
    <name evidence="5" type="ORF">GJ743_17000</name>
</gene>
<dbReference type="Gene3D" id="3.40.50.2300">
    <property type="match status" value="2"/>
</dbReference>
<dbReference type="PROSITE" id="PS50932">
    <property type="entry name" value="HTH_LACI_2"/>
    <property type="match status" value="1"/>
</dbReference>
<dbReference type="Proteomes" id="UP000433071">
    <property type="component" value="Unassembled WGS sequence"/>
</dbReference>
<sequence>MQGATGTGARSSAPTLEMVAREANVSRATVSRVVNGSPKVSPEVVRVVNAAIAKLNYVPNRAARSLASRTSGAIGLVVPEDTRMFFGDPYFAAIVQGITRRLDDSEYVLNLLLSTSDPNRKTLRYLRSGVVDGALVVSHHEGDHQLHEAAHEMPIVFGGRPPNITETDIFVDVDNLEGGMTATERLIAVGRKRIGTITGPLDMPAAVDRLEGFRRSMATAGMPSDAVESADFTVAGAVAATRRLLDRVPDIDAIFVASDLMATGALAVLRERGRHVPEDVAVVGYDDSPAATSSAIPLTTVHQPSEEMGYMMADLLLRLLAGEDVPHRNIMPTRLVRRVSA</sequence>
<comment type="caution">
    <text evidence="5">The sequence shown here is derived from an EMBL/GenBank/DDBJ whole genome shotgun (WGS) entry which is preliminary data.</text>
</comment>
<dbReference type="InterPro" id="IPR010982">
    <property type="entry name" value="Lambda_DNA-bd_dom_sf"/>
</dbReference>
<evidence type="ECO:0000256" key="3">
    <source>
        <dbReference type="ARBA" id="ARBA00023163"/>
    </source>
</evidence>
<evidence type="ECO:0000313" key="5">
    <source>
        <dbReference type="EMBL" id="MTH70070.1"/>
    </source>
</evidence>
<name>A0A6I3M621_9MICO</name>
<dbReference type="Pfam" id="PF00356">
    <property type="entry name" value="LacI"/>
    <property type="match status" value="1"/>
</dbReference>
<dbReference type="PANTHER" id="PTHR30146">
    <property type="entry name" value="LACI-RELATED TRANSCRIPTIONAL REPRESSOR"/>
    <property type="match status" value="1"/>
</dbReference>
<dbReference type="GO" id="GO:0000976">
    <property type="term" value="F:transcription cis-regulatory region binding"/>
    <property type="evidence" value="ECO:0007669"/>
    <property type="project" value="TreeGrafter"/>
</dbReference>
<evidence type="ECO:0000256" key="1">
    <source>
        <dbReference type="ARBA" id="ARBA00023015"/>
    </source>
</evidence>
<dbReference type="Pfam" id="PF13377">
    <property type="entry name" value="Peripla_BP_3"/>
    <property type="match status" value="1"/>
</dbReference>
<dbReference type="InterPro" id="IPR046335">
    <property type="entry name" value="LacI/GalR-like_sensor"/>
</dbReference>
<dbReference type="Gene3D" id="1.10.260.40">
    <property type="entry name" value="lambda repressor-like DNA-binding domains"/>
    <property type="match status" value="1"/>
</dbReference>
<organism evidence="5 6">
    <name type="scientific">Agromyces bracchium</name>
    <dbReference type="NCBI Taxonomy" id="88376"/>
    <lineage>
        <taxon>Bacteria</taxon>
        <taxon>Bacillati</taxon>
        <taxon>Actinomycetota</taxon>
        <taxon>Actinomycetes</taxon>
        <taxon>Micrococcales</taxon>
        <taxon>Microbacteriaceae</taxon>
        <taxon>Agromyces</taxon>
    </lineage>
</organism>
<feature type="domain" description="HTH lacI-type" evidence="4">
    <location>
        <begin position="14"/>
        <end position="68"/>
    </location>
</feature>
<dbReference type="CDD" id="cd01392">
    <property type="entry name" value="HTH_LacI"/>
    <property type="match status" value="1"/>
</dbReference>
<evidence type="ECO:0000256" key="2">
    <source>
        <dbReference type="ARBA" id="ARBA00023125"/>
    </source>
</evidence>
<dbReference type="CDD" id="cd06267">
    <property type="entry name" value="PBP1_LacI_sugar_binding-like"/>
    <property type="match status" value="1"/>
</dbReference>
<dbReference type="OrthoDB" id="4268837at2"/>
<dbReference type="SUPFAM" id="SSF47413">
    <property type="entry name" value="lambda repressor-like DNA-binding domains"/>
    <property type="match status" value="1"/>
</dbReference>
<dbReference type="PANTHER" id="PTHR30146:SF109">
    <property type="entry name" value="HTH-TYPE TRANSCRIPTIONAL REGULATOR GALS"/>
    <property type="match status" value="1"/>
</dbReference>
<dbReference type="EMBL" id="WMLB01000041">
    <property type="protein sequence ID" value="MTH70070.1"/>
    <property type="molecule type" value="Genomic_DNA"/>
</dbReference>
<dbReference type="InterPro" id="IPR028082">
    <property type="entry name" value="Peripla_BP_I"/>
</dbReference>
<keyword evidence="6" id="KW-1185">Reference proteome</keyword>
<dbReference type="SMART" id="SM00354">
    <property type="entry name" value="HTH_LACI"/>
    <property type="match status" value="1"/>
</dbReference>
<evidence type="ECO:0000259" key="4">
    <source>
        <dbReference type="PROSITE" id="PS50932"/>
    </source>
</evidence>
<evidence type="ECO:0000313" key="6">
    <source>
        <dbReference type="Proteomes" id="UP000433071"/>
    </source>
</evidence>
<dbReference type="InterPro" id="IPR000843">
    <property type="entry name" value="HTH_LacI"/>
</dbReference>
<keyword evidence="2" id="KW-0238">DNA-binding</keyword>
<reference evidence="5 6" key="1">
    <citation type="submission" date="2019-11" db="EMBL/GenBank/DDBJ databases">
        <title>Agromyces kandeliae sp. nov., isolated from mangrove soil.</title>
        <authorList>
            <person name="Wang R."/>
        </authorList>
    </citation>
    <scope>NUCLEOTIDE SEQUENCE [LARGE SCALE GENOMIC DNA]</scope>
    <source>
        <strain evidence="5 6">JCM 11433</strain>
    </source>
</reference>
<protein>
    <submittedName>
        <fullName evidence="5">Substrate-binding domain-containing protein</fullName>
    </submittedName>
</protein>
<keyword evidence="1" id="KW-0805">Transcription regulation</keyword>
<dbReference type="GO" id="GO:0003700">
    <property type="term" value="F:DNA-binding transcription factor activity"/>
    <property type="evidence" value="ECO:0007669"/>
    <property type="project" value="TreeGrafter"/>
</dbReference>